<dbReference type="Proteomes" id="UP001243717">
    <property type="component" value="Unassembled WGS sequence"/>
</dbReference>
<reference evidence="5 6" key="1">
    <citation type="submission" date="2023-04" db="EMBL/GenBank/DDBJ databases">
        <title>A novel bacteria isolated from coastal sediment.</title>
        <authorList>
            <person name="Liu X.-J."/>
            <person name="Du Z.-J."/>
        </authorList>
    </citation>
    <scope>NUCLEOTIDE SEQUENCE [LARGE SCALE GENOMIC DNA]</scope>
    <source>
        <strain evidence="5 6">SDUM461004</strain>
    </source>
</reference>
<dbReference type="InterPro" id="IPR054491">
    <property type="entry name" value="MGH1-like_GH"/>
</dbReference>
<name>A0ABU1AJE5_9BACT</name>
<dbReference type="EMBL" id="JARXIC010000014">
    <property type="protein sequence ID" value="MDQ8194764.1"/>
    <property type="molecule type" value="Genomic_DNA"/>
</dbReference>
<sequence>MKNISNACLISRRSLVPPASTWHSGNIIAFSHLDGLTDYRQGIIIRTTKDGLSICHPAELQLSFTLTGPIIESRITNDWFEVYNENGESIRGVLIDAHHLLLEGPIEFKENAPELLTFKNGDKTLIGNTTHFSPKLINLSFDSTAAERLHWLQENKIHGRNVTEKAQYSFIRALSQMKGQVCSPEGKIQSAWTTPDRWPHRNMWLWDSAFHAIGWRHIAPQLAQEMLSAMLSVQNADGFIPHMASPDECSEITQPPVLALAAQLVFEKSQDTSWLETIYPQLCAYVDWNAAHRDKDGAGLLEWYIEDNPDCRSGESGMDNSPRFDKTIALDATDFNAYQAGEYEILAQFASQLGMQDEALKWETHHKDLCSKINEKLWSETDGLYLDLDQSNGKLSKVFSSSSFLPLYCGAPDARRASRLAEHLTNPNTFGTAFPVPSVVSSDTESFYSKDMWRGPTWININWMIARGLRRYGYNTEAEMIRTKTLAEIERTCKKWGTFFEYFDDKLEVEPPALLRKGKNIPRDRSHQVVHDYGWTATLYIDWLLNEE</sequence>
<evidence type="ECO:0000256" key="1">
    <source>
        <dbReference type="ARBA" id="ARBA00010833"/>
    </source>
</evidence>
<keyword evidence="6" id="KW-1185">Reference proteome</keyword>
<accession>A0ABU1AJE5</accession>
<evidence type="ECO:0000313" key="5">
    <source>
        <dbReference type="EMBL" id="MDQ8194764.1"/>
    </source>
</evidence>
<keyword evidence="2" id="KW-0378">Hydrolase</keyword>
<keyword evidence="3 5" id="KW-0326">Glycosidase</keyword>
<evidence type="ECO:0000256" key="2">
    <source>
        <dbReference type="ARBA" id="ARBA00022801"/>
    </source>
</evidence>
<dbReference type="PANTHER" id="PTHR10412:SF11">
    <property type="entry name" value="MANNOSYL-OLIGOSACCHARIDE GLUCOSIDASE"/>
    <property type="match status" value="1"/>
</dbReference>
<dbReference type="SUPFAM" id="SSF48208">
    <property type="entry name" value="Six-hairpin glycosidases"/>
    <property type="match status" value="1"/>
</dbReference>
<proteinExistence type="inferred from homology"/>
<organism evidence="5 6">
    <name type="scientific">Thalassobacterium sedimentorum</name>
    <dbReference type="NCBI Taxonomy" id="3041258"/>
    <lineage>
        <taxon>Bacteria</taxon>
        <taxon>Pseudomonadati</taxon>
        <taxon>Verrucomicrobiota</taxon>
        <taxon>Opitutia</taxon>
        <taxon>Puniceicoccales</taxon>
        <taxon>Coraliomargaritaceae</taxon>
        <taxon>Thalassobacterium</taxon>
    </lineage>
</organism>
<dbReference type="InterPro" id="IPR012341">
    <property type="entry name" value="6hp_glycosidase-like_sf"/>
</dbReference>
<dbReference type="PANTHER" id="PTHR10412">
    <property type="entry name" value="MANNOSYL-OLIGOSACCHARIDE GLUCOSIDASE"/>
    <property type="match status" value="1"/>
</dbReference>
<dbReference type="InterPro" id="IPR008928">
    <property type="entry name" value="6-hairpin_glycosidase_sf"/>
</dbReference>
<evidence type="ECO:0000256" key="3">
    <source>
        <dbReference type="ARBA" id="ARBA00023295"/>
    </source>
</evidence>
<feature type="domain" description="Mannosylglycerate hydrolase MGH1-like glycoside hydrolase" evidence="4">
    <location>
        <begin position="202"/>
        <end position="506"/>
    </location>
</feature>
<comment type="similarity">
    <text evidence="1">Belongs to the glycosyl hydrolase 63 family.</text>
</comment>
<gene>
    <name evidence="5" type="ORF">QEH59_10030</name>
</gene>
<dbReference type="GO" id="GO:0016798">
    <property type="term" value="F:hydrolase activity, acting on glycosyl bonds"/>
    <property type="evidence" value="ECO:0007669"/>
    <property type="project" value="UniProtKB-KW"/>
</dbReference>
<evidence type="ECO:0000313" key="6">
    <source>
        <dbReference type="Proteomes" id="UP001243717"/>
    </source>
</evidence>
<evidence type="ECO:0000259" key="4">
    <source>
        <dbReference type="Pfam" id="PF22422"/>
    </source>
</evidence>
<protein>
    <submittedName>
        <fullName evidence="5">Trehalase family glycosidase</fullName>
    </submittedName>
</protein>
<dbReference type="InterPro" id="IPR004888">
    <property type="entry name" value="Glycoside_hydrolase_63"/>
</dbReference>
<dbReference type="RefSeq" id="WP_308985230.1">
    <property type="nucleotide sequence ID" value="NZ_JARXIC010000014.1"/>
</dbReference>
<dbReference type="Pfam" id="PF22422">
    <property type="entry name" value="MGH1-like_GH"/>
    <property type="match status" value="1"/>
</dbReference>
<dbReference type="Gene3D" id="1.50.10.10">
    <property type="match status" value="1"/>
</dbReference>
<comment type="caution">
    <text evidence="5">The sequence shown here is derived from an EMBL/GenBank/DDBJ whole genome shotgun (WGS) entry which is preliminary data.</text>
</comment>